<comment type="caution">
    <text evidence="3">The sequence shown here is derived from an EMBL/GenBank/DDBJ whole genome shotgun (WGS) entry which is preliminary data.</text>
</comment>
<evidence type="ECO:0000256" key="2">
    <source>
        <dbReference type="SAM" id="SignalP"/>
    </source>
</evidence>
<evidence type="ECO:0008006" key="5">
    <source>
        <dbReference type="Google" id="ProtNLM"/>
    </source>
</evidence>
<feature type="signal peptide" evidence="2">
    <location>
        <begin position="1"/>
        <end position="28"/>
    </location>
</feature>
<gene>
    <name evidence="3" type="ORF">ABGN05_14555</name>
</gene>
<keyword evidence="4" id="KW-1185">Reference proteome</keyword>
<name>A0ABV3SKV2_9HYPH</name>
<reference evidence="3 4" key="1">
    <citation type="submission" date="2024-05" db="EMBL/GenBank/DDBJ databases">
        <authorList>
            <person name="Jiang F."/>
        </authorList>
    </citation>
    <scope>NUCLEOTIDE SEQUENCE [LARGE SCALE GENOMIC DNA]</scope>
    <source>
        <strain evidence="3 4">LZ166</strain>
    </source>
</reference>
<evidence type="ECO:0000256" key="1">
    <source>
        <dbReference type="SAM" id="MobiDB-lite"/>
    </source>
</evidence>
<feature type="region of interest" description="Disordered" evidence="1">
    <location>
        <begin position="213"/>
        <end position="233"/>
    </location>
</feature>
<dbReference type="RefSeq" id="WP_367954765.1">
    <property type="nucleotide sequence ID" value="NZ_JBDPGJ010000003.1"/>
</dbReference>
<keyword evidence="2" id="KW-0732">Signal</keyword>
<feature type="chain" id="PRO_5046161460" description="SH3 domain-containing protein" evidence="2">
    <location>
        <begin position="29"/>
        <end position="508"/>
    </location>
</feature>
<dbReference type="EMBL" id="JBDPGJ010000003">
    <property type="protein sequence ID" value="MEX0406883.1"/>
    <property type="molecule type" value="Genomic_DNA"/>
</dbReference>
<protein>
    <recommendedName>
        <fullName evidence="5">SH3 domain-containing protein</fullName>
    </recommendedName>
</protein>
<evidence type="ECO:0000313" key="3">
    <source>
        <dbReference type="EMBL" id="MEX0406883.1"/>
    </source>
</evidence>
<dbReference type="Proteomes" id="UP001556692">
    <property type="component" value="Unassembled WGS sequence"/>
</dbReference>
<accession>A0ABV3SKV2</accession>
<evidence type="ECO:0000313" key="4">
    <source>
        <dbReference type="Proteomes" id="UP001556692"/>
    </source>
</evidence>
<organism evidence="3 4">
    <name type="scientific">Aquibium pacificus</name>
    <dbReference type="NCBI Taxonomy" id="3153579"/>
    <lineage>
        <taxon>Bacteria</taxon>
        <taxon>Pseudomonadati</taxon>
        <taxon>Pseudomonadota</taxon>
        <taxon>Alphaproteobacteria</taxon>
        <taxon>Hyphomicrobiales</taxon>
        <taxon>Phyllobacteriaceae</taxon>
        <taxon>Aquibium</taxon>
    </lineage>
</organism>
<sequence length="508" mass="53115">MPRKPASAFVSAFALAIFCLVARLPAHATEMVAPGESDAVEAEVRGLSPDDLLNVRATASPTGLVLARIPNGSLLRRLDCADFRGYEWCRVEIDYPEHLVGWTPSRYLRVGAAPGSDEDDAGVKPPPVEKFDRSQIVAGILPDPLPSLGLEADETSGQDEIRTVLLSPSPGSGSDPMLAFDEERESRKIDAAAPAFALAMAARNAPFAAEVFTPEGGSATPPEAADGTDGTLSLVPIPTPRPLRYGEEPVAETPAPETPEIPVQDLAEFALKEAAELPTQEAMDVYEREVAGAPASGIADAAAPEVAQVPAPAAAESSAEEAVDVPVREMAALEPIEAPRGLVDAALSVLFPKERQSPPAAVAEEAAPRGAGAGIAAADGAGVPATEASGNAAEPPAADEPDPIIVAQTAVAMPQQAQDASTEIPCARYVGQPMTRCEARIARSQNGDAEVTVLWPDGGSRVIRFRSGKPDGSNTLQEFRFTREADLNMIRIGVGERFEILDALPLGR</sequence>
<proteinExistence type="predicted"/>